<dbReference type="PROSITE" id="PS00518">
    <property type="entry name" value="ZF_RING_1"/>
    <property type="match status" value="1"/>
</dbReference>
<feature type="compositionally biased region" description="Basic and acidic residues" evidence="5">
    <location>
        <begin position="397"/>
        <end position="413"/>
    </location>
</feature>
<feature type="compositionally biased region" description="Gly residues" evidence="5">
    <location>
        <begin position="164"/>
        <end position="177"/>
    </location>
</feature>
<keyword evidence="2 4" id="KW-0863">Zinc-finger</keyword>
<evidence type="ECO:0000256" key="3">
    <source>
        <dbReference type="ARBA" id="ARBA00022833"/>
    </source>
</evidence>
<feature type="compositionally biased region" description="Basic residues" evidence="5">
    <location>
        <begin position="127"/>
        <end position="138"/>
    </location>
</feature>
<accession>A0A0E0JPT0</accession>
<dbReference type="STRING" id="4537.A0A0E0JPT0"/>
<feature type="compositionally biased region" description="Low complexity" evidence="5">
    <location>
        <begin position="95"/>
        <end position="104"/>
    </location>
</feature>
<reference evidence="7" key="2">
    <citation type="submission" date="2018-05" db="EMBL/GenBank/DDBJ databases">
        <title>OpunRS2 (Oryza punctata Reference Sequence Version 2).</title>
        <authorList>
            <person name="Zhang J."/>
            <person name="Kudrna D."/>
            <person name="Lee S."/>
            <person name="Talag J."/>
            <person name="Welchert J."/>
            <person name="Wing R.A."/>
        </authorList>
    </citation>
    <scope>NUCLEOTIDE SEQUENCE [LARGE SCALE GENOMIC DNA]</scope>
</reference>
<dbReference type="Proteomes" id="UP000026962">
    <property type="component" value="Chromosome 1"/>
</dbReference>
<dbReference type="InterPro" id="IPR017907">
    <property type="entry name" value="Znf_RING_CS"/>
</dbReference>
<name>A0A0E0JPT0_ORYPU</name>
<feature type="domain" description="RING-type" evidence="6">
    <location>
        <begin position="242"/>
        <end position="282"/>
    </location>
</feature>
<evidence type="ECO:0000256" key="2">
    <source>
        <dbReference type="ARBA" id="ARBA00022771"/>
    </source>
</evidence>
<dbReference type="EnsemblPlants" id="OPUNC01G32900.1">
    <property type="protein sequence ID" value="OPUNC01G32900.1"/>
    <property type="gene ID" value="OPUNC01G32900"/>
</dbReference>
<dbReference type="OMA" id="FRSHTRY"/>
<feature type="compositionally biased region" description="Pro residues" evidence="5">
    <location>
        <begin position="105"/>
        <end position="122"/>
    </location>
</feature>
<keyword evidence="3" id="KW-0862">Zinc</keyword>
<organism evidence="7">
    <name type="scientific">Oryza punctata</name>
    <name type="common">Red rice</name>
    <dbReference type="NCBI Taxonomy" id="4537"/>
    <lineage>
        <taxon>Eukaryota</taxon>
        <taxon>Viridiplantae</taxon>
        <taxon>Streptophyta</taxon>
        <taxon>Embryophyta</taxon>
        <taxon>Tracheophyta</taxon>
        <taxon>Spermatophyta</taxon>
        <taxon>Magnoliopsida</taxon>
        <taxon>Liliopsida</taxon>
        <taxon>Poales</taxon>
        <taxon>Poaceae</taxon>
        <taxon>BOP clade</taxon>
        <taxon>Oryzoideae</taxon>
        <taxon>Oryzeae</taxon>
        <taxon>Oryzinae</taxon>
        <taxon>Oryza</taxon>
    </lineage>
</organism>
<dbReference type="HOGENOM" id="CLU_025237_0_0_1"/>
<evidence type="ECO:0000256" key="5">
    <source>
        <dbReference type="SAM" id="MobiDB-lite"/>
    </source>
</evidence>
<feature type="compositionally biased region" description="Basic and acidic residues" evidence="5">
    <location>
        <begin position="37"/>
        <end position="56"/>
    </location>
</feature>
<evidence type="ECO:0000256" key="1">
    <source>
        <dbReference type="ARBA" id="ARBA00022723"/>
    </source>
</evidence>
<evidence type="ECO:0000313" key="7">
    <source>
        <dbReference type="EnsemblPlants" id="OPUNC01G32900.1"/>
    </source>
</evidence>
<dbReference type="SMART" id="SM00184">
    <property type="entry name" value="RING"/>
    <property type="match status" value="1"/>
</dbReference>
<proteinExistence type="predicted"/>
<dbReference type="PROSITE" id="PS50089">
    <property type="entry name" value="ZF_RING_2"/>
    <property type="match status" value="1"/>
</dbReference>
<feature type="compositionally biased region" description="Acidic residues" evidence="5">
    <location>
        <begin position="57"/>
        <end position="66"/>
    </location>
</feature>
<keyword evidence="1" id="KW-0479">Metal-binding</keyword>
<feature type="compositionally biased region" description="Low complexity" evidence="5">
    <location>
        <begin position="178"/>
        <end position="191"/>
    </location>
</feature>
<dbReference type="eggNOG" id="KOG0311">
    <property type="taxonomic scope" value="Eukaryota"/>
</dbReference>
<evidence type="ECO:0000313" key="8">
    <source>
        <dbReference type="Proteomes" id="UP000026962"/>
    </source>
</evidence>
<dbReference type="Gramene" id="OPUNC01G32900.1">
    <property type="protein sequence ID" value="OPUNC01G32900.1"/>
    <property type="gene ID" value="OPUNC01G32900"/>
</dbReference>
<dbReference type="GO" id="GO:0008270">
    <property type="term" value="F:zinc ion binding"/>
    <property type="evidence" value="ECO:0007669"/>
    <property type="project" value="UniProtKB-KW"/>
</dbReference>
<protein>
    <recommendedName>
        <fullName evidence="6">RING-type domain-containing protein</fullName>
    </recommendedName>
</protein>
<keyword evidence="8" id="KW-1185">Reference proteome</keyword>
<dbReference type="InterPro" id="IPR044592">
    <property type="entry name" value="RING1A/B"/>
</dbReference>
<sequence>MPAQKRPLQPADSDDSDGHVPVRRAASSRGGAGGVSHESDGEDAARRPREPPREQQDGDPDEEDGGGGDGSGGGSSDSESSLNGGASDKDELPRAPTWLATSLLPLPPLFLLPPRRPPPTPPGLVARRARMPAQKRRLSSSPSSRPRDHVETNGTGAASKAAAGSGGGGGGGSGGGVPLAPRGGAAAAAAKRAADPQPQREGDSDAEFGGGVDGDSESSQSDGDMDEFIVVKLAEIRKEVQCPICLGIIRKTRTVMECLHRFCRDCIDKSMRLGNNECPACRTHCASRRSLRDDPNYDALIAALYPDIDKYEEEELAFSEEERSRNKKIQATIEETIRRQSEAIGKKRSTAKATATVFARKYRRNMRTRGRGKTIDPDIAPTGSDNEDREEGNAIDTTKESSSADDHSPDLRPKRGRKRPASRASPARTIGSSDHGFEENEELIGGKESFTTSPLRGEMLAWGKNGTRSQTRHGSVGGSNGRMAKGGRVAKLVDHLRTTDDMHKEFNLYLVLLPLDEQSMPNLEKPYISCRPTLSIRHLVQLSRQVEELDIFMRIDHYNGSVATQDCTTGVAKMRLSDGLERIREDKLLSELHPSFTSHHGDLVSSNIRRI</sequence>
<dbReference type="SUPFAM" id="SSF57850">
    <property type="entry name" value="RING/U-box"/>
    <property type="match status" value="1"/>
</dbReference>
<feature type="region of interest" description="Disordered" evidence="5">
    <location>
        <begin position="464"/>
        <end position="483"/>
    </location>
</feature>
<feature type="compositionally biased region" description="Basic residues" evidence="5">
    <location>
        <begin position="360"/>
        <end position="372"/>
    </location>
</feature>
<reference evidence="7" key="1">
    <citation type="submission" date="2015-04" db="UniProtKB">
        <authorList>
            <consortium name="EnsemblPlants"/>
        </authorList>
    </citation>
    <scope>IDENTIFICATION</scope>
</reference>
<dbReference type="PANTHER" id="PTHR46537">
    <property type="entry name" value="OS11G0578200 PROTEIN"/>
    <property type="match status" value="1"/>
</dbReference>
<feature type="region of interest" description="Disordered" evidence="5">
    <location>
        <begin position="1"/>
        <end position="224"/>
    </location>
</feature>
<dbReference type="CDD" id="cd16531">
    <property type="entry name" value="RING-HC_RING1-like"/>
    <property type="match status" value="1"/>
</dbReference>
<dbReference type="Gene3D" id="3.30.40.10">
    <property type="entry name" value="Zinc/RING finger domain, C3HC4 (zinc finger)"/>
    <property type="match status" value="1"/>
</dbReference>
<feature type="region of interest" description="Disordered" evidence="5">
    <location>
        <begin position="359"/>
        <end position="451"/>
    </location>
</feature>
<evidence type="ECO:0000259" key="6">
    <source>
        <dbReference type="PROSITE" id="PS50089"/>
    </source>
</evidence>
<feature type="compositionally biased region" description="Basic and acidic residues" evidence="5">
    <location>
        <begin position="192"/>
        <end position="203"/>
    </location>
</feature>
<dbReference type="InterPro" id="IPR001841">
    <property type="entry name" value="Znf_RING"/>
</dbReference>
<dbReference type="Pfam" id="PF13923">
    <property type="entry name" value="zf-C3HC4_2"/>
    <property type="match status" value="1"/>
</dbReference>
<dbReference type="PANTHER" id="PTHR46537:SF2">
    <property type="entry name" value="OS01G0796700 PROTEIN"/>
    <property type="match status" value="1"/>
</dbReference>
<dbReference type="InterPro" id="IPR013083">
    <property type="entry name" value="Znf_RING/FYVE/PHD"/>
</dbReference>
<evidence type="ECO:0000256" key="4">
    <source>
        <dbReference type="PROSITE-ProRule" id="PRU00175"/>
    </source>
</evidence>
<dbReference type="AlphaFoldDB" id="A0A0E0JPT0"/>